<dbReference type="InterPro" id="IPR001647">
    <property type="entry name" value="HTH_TetR"/>
</dbReference>
<dbReference type="SUPFAM" id="SSF46689">
    <property type="entry name" value="Homeodomain-like"/>
    <property type="match status" value="1"/>
</dbReference>
<evidence type="ECO:0000256" key="1">
    <source>
        <dbReference type="ARBA" id="ARBA00023015"/>
    </source>
</evidence>
<organism evidence="6 7">
    <name type="scientific">Pseudomonas salomonii</name>
    <dbReference type="NCBI Taxonomy" id="191391"/>
    <lineage>
        <taxon>Bacteria</taxon>
        <taxon>Pseudomonadati</taxon>
        <taxon>Pseudomonadota</taxon>
        <taxon>Gammaproteobacteria</taxon>
        <taxon>Pseudomonadales</taxon>
        <taxon>Pseudomonadaceae</taxon>
        <taxon>Pseudomonas</taxon>
    </lineage>
</organism>
<feature type="DNA-binding region" description="H-T-H motif" evidence="4">
    <location>
        <begin position="24"/>
        <end position="43"/>
    </location>
</feature>
<dbReference type="PANTHER" id="PTHR47506">
    <property type="entry name" value="TRANSCRIPTIONAL REGULATORY PROTEIN"/>
    <property type="match status" value="1"/>
</dbReference>
<dbReference type="RefSeq" id="WP_069787671.1">
    <property type="nucleotide sequence ID" value="NZ_FNOX01000002.1"/>
</dbReference>
<evidence type="ECO:0000256" key="2">
    <source>
        <dbReference type="ARBA" id="ARBA00023125"/>
    </source>
</evidence>
<evidence type="ECO:0000313" key="6">
    <source>
        <dbReference type="EMBL" id="SDX96635.1"/>
    </source>
</evidence>
<keyword evidence="3" id="KW-0804">Transcription</keyword>
<dbReference type="GO" id="GO:0003677">
    <property type="term" value="F:DNA binding"/>
    <property type="evidence" value="ECO:0007669"/>
    <property type="project" value="UniProtKB-UniRule"/>
</dbReference>
<dbReference type="Gene3D" id="1.10.357.10">
    <property type="entry name" value="Tetracycline Repressor, domain 2"/>
    <property type="match status" value="1"/>
</dbReference>
<dbReference type="InterPro" id="IPR036271">
    <property type="entry name" value="Tet_transcr_reg_TetR-rel_C_sf"/>
</dbReference>
<accession>A0A1H3G0L3</accession>
<dbReference type="Proteomes" id="UP000182902">
    <property type="component" value="Unassembled WGS sequence"/>
</dbReference>
<evidence type="ECO:0000256" key="3">
    <source>
        <dbReference type="ARBA" id="ARBA00023163"/>
    </source>
</evidence>
<name>A0A1H3G0L3_9PSED</name>
<proteinExistence type="predicted"/>
<dbReference type="PANTHER" id="PTHR47506:SF1">
    <property type="entry name" value="HTH-TYPE TRANSCRIPTIONAL REGULATOR YJDC"/>
    <property type="match status" value="1"/>
</dbReference>
<gene>
    <name evidence="6" type="ORF">SAMN05216247_102306</name>
</gene>
<feature type="domain" description="HTH tetR-type" evidence="5">
    <location>
        <begin position="1"/>
        <end position="61"/>
    </location>
</feature>
<evidence type="ECO:0000256" key="4">
    <source>
        <dbReference type="PROSITE-ProRule" id="PRU00335"/>
    </source>
</evidence>
<protein>
    <submittedName>
        <fullName evidence="6">Transcriptional regulator, TetR family</fullName>
    </submittedName>
</protein>
<dbReference type="InterPro" id="IPR009057">
    <property type="entry name" value="Homeodomain-like_sf"/>
</dbReference>
<reference evidence="6 7" key="1">
    <citation type="submission" date="2016-10" db="EMBL/GenBank/DDBJ databases">
        <authorList>
            <person name="de Groot N.N."/>
        </authorList>
    </citation>
    <scope>NUCLEOTIDE SEQUENCE [LARGE SCALE GENOMIC DNA]</scope>
    <source>
        <strain evidence="6 7">ICMP 14252</strain>
    </source>
</reference>
<dbReference type="SUPFAM" id="SSF48498">
    <property type="entry name" value="Tetracyclin repressor-like, C-terminal domain"/>
    <property type="match status" value="1"/>
</dbReference>
<dbReference type="EMBL" id="FNOX01000002">
    <property type="protein sequence ID" value="SDX96635.1"/>
    <property type="molecule type" value="Genomic_DNA"/>
</dbReference>
<keyword evidence="1" id="KW-0805">Transcription regulation</keyword>
<evidence type="ECO:0000259" key="5">
    <source>
        <dbReference type="PROSITE" id="PS50977"/>
    </source>
</evidence>
<dbReference type="PRINTS" id="PR00455">
    <property type="entry name" value="HTHTETR"/>
</dbReference>
<dbReference type="PROSITE" id="PS50977">
    <property type="entry name" value="HTH_TETR_2"/>
    <property type="match status" value="1"/>
</dbReference>
<keyword evidence="2 4" id="KW-0238">DNA-binding</keyword>
<dbReference type="AlphaFoldDB" id="A0A1H3G0L3"/>
<dbReference type="Pfam" id="PF00440">
    <property type="entry name" value="TetR_N"/>
    <property type="match status" value="1"/>
</dbReference>
<sequence length="190" mass="20756">MSTRTDLLVTAELLLRTKGYAAFSYADLADEVGIKKASIHHHFPTKEHLGAAVIESYLFRFKKKLTLINEDSADVLARLKNFSEFFIDSSNSGALPLCGALAAELSVLPEALKQLTRQFFEVHLAWLKNNLALGQSLNVIKAELDPEALARALLSVLEGGSFVAWALSEKVTDLVGFNLILNSSVVPGRT</sequence>
<evidence type="ECO:0000313" key="7">
    <source>
        <dbReference type="Proteomes" id="UP000182902"/>
    </source>
</evidence>